<accession>A0A0N0UGR7</accession>
<sequence length="675" mass="77287">MIFNRLFCNRGILFQNFRQHGWIGILYLITLLFSLPLHIGTEYRDLPQQITSLFQANGEVQILFAITFPVAAGIFLFRYVQSGAPSDLFHSLPLRRKHLLTVNLLTGFIMILLPIWITTAITGWVWAALDQPAFIFGGSSIWMWGLSMSIYSLFMFMLTVVVGMCIGQSVLQGLTVYALLLLPVVVWFIFSLHLQHYLLGYPYDEIGRNAEKISLVLRMASISGAPVIGWELIIYSILTLLFIPLSYVFYAKRQVESATQAVTFTLVKPIFRFGLMFTLVLIGGAYFTIIAPRGSSGWGIFGYILGGIVGYIGAEMIIRKTWLIWSSKLLPKFALYGIVAGLILYVPVANWNGYVIRVPELNKVNSIKLGGERYTYTNGVSLKVDDGPFYLSDSEYMKAVIALHQKIVDSDLSLLDDPINPGMRNDEYVFINYKLDNGKVMKRKYYIPEAEFRQELMTLKQTQDYKRVAYDTYKLEEDALSIGIRSTISPYLKVYISNPQQVREFKELLKQDIMDQTYEEQRSPWQSFAIAEMNQDSSSNDPFQPKEMWNFEIKPSYDRVLDWLKENKLYEQLEFSVDEVASAQFVKQEVNSPGNPQLLYPQSEYVDGNATGNKQVATKNKKIISQLLKRQRSGYQTERDTIYQIKLNVTQGENIYMILKEEDLTEEMKAILAGQ</sequence>
<dbReference type="OrthoDB" id="1706490at2"/>
<evidence type="ECO:0008006" key="4">
    <source>
        <dbReference type="Google" id="ProtNLM"/>
    </source>
</evidence>
<evidence type="ECO:0000313" key="3">
    <source>
        <dbReference type="Proteomes" id="UP000037688"/>
    </source>
</evidence>
<organism evidence="2 3">
    <name type="scientific">Paenibacillus xylanivorans</name>
    <dbReference type="NCBI Taxonomy" id="1705561"/>
    <lineage>
        <taxon>Bacteria</taxon>
        <taxon>Bacillati</taxon>
        <taxon>Bacillota</taxon>
        <taxon>Bacilli</taxon>
        <taxon>Bacillales</taxon>
        <taxon>Paenibacillaceae</taxon>
        <taxon>Paenibacillus</taxon>
    </lineage>
</organism>
<name>A0A0N0UGR7_9BACL</name>
<feature type="transmembrane region" description="Helical" evidence="1">
    <location>
        <begin position="270"/>
        <end position="291"/>
    </location>
</feature>
<keyword evidence="1" id="KW-1133">Transmembrane helix</keyword>
<feature type="transmembrane region" description="Helical" evidence="1">
    <location>
        <begin position="227"/>
        <end position="250"/>
    </location>
</feature>
<evidence type="ECO:0000313" key="2">
    <source>
        <dbReference type="EMBL" id="KOY12954.1"/>
    </source>
</evidence>
<feature type="transmembrane region" description="Helical" evidence="1">
    <location>
        <begin position="100"/>
        <end position="129"/>
    </location>
</feature>
<feature type="transmembrane region" description="Helical" evidence="1">
    <location>
        <begin position="174"/>
        <end position="194"/>
    </location>
</feature>
<gene>
    <name evidence="2" type="ORF">AMS66_28355</name>
</gene>
<dbReference type="EMBL" id="LITU01000082">
    <property type="protein sequence ID" value="KOY12954.1"/>
    <property type="molecule type" value="Genomic_DNA"/>
</dbReference>
<evidence type="ECO:0000256" key="1">
    <source>
        <dbReference type="SAM" id="Phobius"/>
    </source>
</evidence>
<dbReference type="PATRIC" id="fig|1705561.3.peg.5976"/>
<dbReference type="Proteomes" id="UP000037688">
    <property type="component" value="Unassembled WGS sequence"/>
</dbReference>
<keyword evidence="3" id="KW-1185">Reference proteome</keyword>
<feature type="transmembrane region" description="Helical" evidence="1">
    <location>
        <begin position="141"/>
        <end position="162"/>
    </location>
</feature>
<protein>
    <recommendedName>
        <fullName evidence="4">Multidrug ABC transporter permease</fullName>
    </recommendedName>
</protein>
<feature type="transmembrane region" description="Helical" evidence="1">
    <location>
        <begin position="21"/>
        <end position="40"/>
    </location>
</feature>
<comment type="caution">
    <text evidence="2">The sequence shown here is derived from an EMBL/GenBank/DDBJ whole genome shotgun (WGS) entry which is preliminary data.</text>
</comment>
<keyword evidence="1" id="KW-0472">Membrane</keyword>
<feature type="transmembrane region" description="Helical" evidence="1">
    <location>
        <begin position="60"/>
        <end position="80"/>
    </location>
</feature>
<dbReference type="AlphaFoldDB" id="A0A0N0UGR7"/>
<feature type="transmembrane region" description="Helical" evidence="1">
    <location>
        <begin position="297"/>
        <end position="317"/>
    </location>
</feature>
<keyword evidence="1" id="KW-0812">Transmembrane</keyword>
<feature type="transmembrane region" description="Helical" evidence="1">
    <location>
        <begin position="329"/>
        <end position="348"/>
    </location>
</feature>
<reference evidence="2 3" key="1">
    <citation type="submission" date="2015-08" db="EMBL/GenBank/DDBJ databases">
        <title>Draft genome sequence of cellulolytic and xylanolytic Paenibacillus sp. A59, isolated from a decaying forest soil from Patagonia, Argentina.</title>
        <authorList>
            <person name="Ghio S."/>
            <person name="Caceres A.M."/>
            <person name="Talia P."/>
            <person name="Grasso D."/>
            <person name="Campos E."/>
        </authorList>
    </citation>
    <scope>NUCLEOTIDE SEQUENCE [LARGE SCALE GENOMIC DNA]</scope>
    <source>
        <strain evidence="2 3">A59</strain>
    </source>
</reference>
<proteinExistence type="predicted"/>